<feature type="transmembrane region" description="Helical" evidence="9">
    <location>
        <begin position="367"/>
        <end position="389"/>
    </location>
</feature>
<dbReference type="STRING" id="1001994.MY1_1770"/>
<evidence type="ECO:0000259" key="11">
    <source>
        <dbReference type="Pfam" id="PF05425"/>
    </source>
</evidence>
<dbReference type="GO" id="GO:0046688">
    <property type="term" value="P:response to copper ion"/>
    <property type="evidence" value="ECO:0007669"/>
    <property type="project" value="InterPro"/>
</dbReference>
<dbReference type="Pfam" id="PF24684">
    <property type="entry name" value="Vgb_lyase"/>
    <property type="match status" value="1"/>
</dbReference>
<feature type="transmembrane region" description="Helical" evidence="9">
    <location>
        <begin position="895"/>
        <end position="912"/>
    </location>
</feature>
<evidence type="ECO:0000256" key="7">
    <source>
        <dbReference type="ARBA" id="ARBA00023008"/>
    </source>
</evidence>
<dbReference type="GO" id="GO:0005507">
    <property type="term" value="F:copper ion binding"/>
    <property type="evidence" value="ECO:0007669"/>
    <property type="project" value="InterPro"/>
</dbReference>
<dbReference type="OrthoDB" id="11063at2157"/>
<dbReference type="Proteomes" id="UP000004440">
    <property type="component" value="Unassembled WGS sequence"/>
</dbReference>
<feature type="transmembrane region" description="Helical" evidence="9">
    <location>
        <begin position="229"/>
        <end position="247"/>
    </location>
</feature>
<gene>
    <name evidence="12" type="ORF">MY1_1770</name>
</gene>
<feature type="domain" description="CopC" evidence="10">
    <location>
        <begin position="22"/>
        <end position="117"/>
    </location>
</feature>
<organism evidence="12 13">
    <name type="scientific">Nitrosarchaeum koreense MY1</name>
    <dbReference type="NCBI Taxonomy" id="1001994"/>
    <lineage>
        <taxon>Archaea</taxon>
        <taxon>Nitrososphaerota</taxon>
        <taxon>Nitrososphaeria</taxon>
        <taxon>Nitrosopumilales</taxon>
        <taxon>Nitrosopumilaceae</taxon>
        <taxon>Nitrosarchaeum</taxon>
    </lineage>
</organism>
<dbReference type="InterPro" id="IPR032694">
    <property type="entry name" value="CopC/D"/>
</dbReference>
<dbReference type="Gene3D" id="2.60.40.1220">
    <property type="match status" value="1"/>
</dbReference>
<keyword evidence="7" id="KW-0186">Copper</keyword>
<feature type="transmembrane region" description="Helical" evidence="9">
    <location>
        <begin position="148"/>
        <end position="167"/>
    </location>
</feature>
<keyword evidence="3 9" id="KW-0812">Transmembrane</keyword>
<dbReference type="InterPro" id="IPR014756">
    <property type="entry name" value="Ig_E-set"/>
</dbReference>
<dbReference type="PANTHER" id="PTHR34820">
    <property type="entry name" value="INNER MEMBRANE PROTEIN YEBZ"/>
    <property type="match status" value="1"/>
</dbReference>
<keyword evidence="4" id="KW-0479">Metal-binding</keyword>
<evidence type="ECO:0000259" key="10">
    <source>
        <dbReference type="Pfam" id="PF04234"/>
    </source>
</evidence>
<evidence type="ECO:0000256" key="2">
    <source>
        <dbReference type="ARBA" id="ARBA00022475"/>
    </source>
</evidence>
<reference evidence="12 13" key="1">
    <citation type="journal article" date="2011" name="J. Bacteriol.">
        <title>Genome Sequence of an Ammonia-Oxidizing Soil Archaeon, "Candidatus Nitrosoarchaeum koreensis" MY1.</title>
        <authorList>
            <person name="Kim B.K."/>
            <person name="Jung M.Y."/>
            <person name="Yu D.S."/>
            <person name="Park S.J."/>
            <person name="Oh T.K."/>
            <person name="Rhee S.K."/>
            <person name="Kim J.F."/>
        </authorList>
    </citation>
    <scope>NUCLEOTIDE SEQUENCE [LARGE SCALE GENOMIC DNA]</scope>
    <source>
        <strain evidence="12 13">MY1</strain>
    </source>
</reference>
<sequence length="928" mass="103509">MKKILILSLFVLSISIPYAAAHPFTVDTIPSSSTNAPIGVTEVIVHFSEPIDNNFSSLKVLDSNGEQIDNKDSKYYDGDYSLVVTTPPLEEGVYTVSSKVLSKVDGHLVPNAFIFAVGDAKIDVGTLTKQDISDIVFLPEAGARFPGLVGQTIVLGAIIASIIIWGTQSKQLVKKELDKLENFHHGKFMTLTGIGLVLVFASNILVLAVQTIRLETSVIEVIKTDFGNIWAIRMIITVILLGLWFGMDRKKILTIKNKIPMLIITLGLIGTSSLIGHGAASGETPALILDYIHNFVAAVWIGGIIYFVFALLPTFSQLEETKRDKISLVLIPRFSMMFVVAVGIVIISGPTLMWFLESDVSLITESIYGKLIFVKIAIAAVMIGFGGYFQFKIQKNAERDLQKGTIAIYKKLRKSLKFDVILGITLLGVVALLINGTLPAGEINQVEAQKVSHGFNSLEFSENAKFDIKISSFSSGTNTILVKVSDFENKPLYDSDQIKVKISYPERNISPIEIPMKIIKQEENKPLEFQGDITFGFSGKWKLEVEAQRKQNANESIIIDLVVKPRLTDLSTKIIEYPLPKPSKPLYPLYDGNDSIWISDPSSPRLWEFSIESQNFTSYSFDGLTSMLLTKDSEGKIWFTDTPRNQIGYFDPSNNQIITKTLPKIDPIIDSNTATFIQADFDGNIWISITNKDIILKYYPKTDIFEEIKMPTRGSLPFALTIDNEGKIWFTESASGKIGFINPKDNKISEFMPEKPLASPEAMIFDEEGNLWIAEHTGTAIIKFNPILETFERVSVIDKEALPYGMSFDRYGNIWIPQHTVDKIAVYDPYNKDLIEVSIPTVTSFVQFSTSDSKGNVWFVEQQGNKLSMVKTTEIPITINELNDQDNFSLKYSEIVSPLIAMGIIATSLFFVKNLRDKRRLNELIMSG</sequence>
<dbReference type="GO" id="GO:0006825">
    <property type="term" value="P:copper ion transport"/>
    <property type="evidence" value="ECO:0007669"/>
    <property type="project" value="InterPro"/>
</dbReference>
<dbReference type="GO" id="GO:0042597">
    <property type="term" value="C:periplasmic space"/>
    <property type="evidence" value="ECO:0007669"/>
    <property type="project" value="InterPro"/>
</dbReference>
<name>F9CZC7_9ARCH</name>
<dbReference type="PATRIC" id="fig|1001994.6.peg.1743"/>
<keyword evidence="6 9" id="KW-1133">Transmembrane helix</keyword>
<dbReference type="Gene3D" id="2.130.10.10">
    <property type="entry name" value="YVTN repeat-like/Quinoprotein amine dehydrogenase"/>
    <property type="match status" value="1"/>
</dbReference>
<proteinExistence type="predicted"/>
<evidence type="ECO:0000256" key="9">
    <source>
        <dbReference type="SAM" id="Phobius"/>
    </source>
</evidence>
<evidence type="ECO:0000256" key="8">
    <source>
        <dbReference type="ARBA" id="ARBA00023136"/>
    </source>
</evidence>
<evidence type="ECO:0000256" key="6">
    <source>
        <dbReference type="ARBA" id="ARBA00022989"/>
    </source>
</evidence>
<dbReference type="Pfam" id="PF04234">
    <property type="entry name" value="CopC"/>
    <property type="match status" value="1"/>
</dbReference>
<evidence type="ECO:0000313" key="12">
    <source>
        <dbReference type="EMBL" id="EGP94516.1"/>
    </source>
</evidence>
<dbReference type="SUPFAM" id="SSF63829">
    <property type="entry name" value="Calcium-dependent phosphotriesterase"/>
    <property type="match status" value="1"/>
</dbReference>
<evidence type="ECO:0000256" key="4">
    <source>
        <dbReference type="ARBA" id="ARBA00022723"/>
    </source>
</evidence>
<comment type="subcellular location">
    <subcellularLocation>
        <location evidence="1">Cell membrane</location>
        <topology evidence="1">Multi-pass membrane protein</topology>
    </subcellularLocation>
</comment>
<dbReference type="InterPro" id="IPR007348">
    <property type="entry name" value="CopC_dom"/>
</dbReference>
<dbReference type="PANTHER" id="PTHR34820:SF4">
    <property type="entry name" value="INNER MEMBRANE PROTEIN YEBZ"/>
    <property type="match status" value="1"/>
</dbReference>
<keyword evidence="8 9" id="KW-0472">Membrane</keyword>
<dbReference type="RefSeq" id="WP_007551520.1">
    <property type="nucleotide sequence ID" value="NZ_AFPU01000001.1"/>
</dbReference>
<dbReference type="AlphaFoldDB" id="F9CZC7"/>
<feature type="transmembrane region" description="Helical" evidence="9">
    <location>
        <begin position="259"/>
        <end position="279"/>
    </location>
</feature>
<evidence type="ECO:0000313" key="13">
    <source>
        <dbReference type="Proteomes" id="UP000004440"/>
    </source>
</evidence>
<dbReference type="GO" id="GO:0005886">
    <property type="term" value="C:plasma membrane"/>
    <property type="evidence" value="ECO:0007669"/>
    <property type="project" value="UniProtKB-SubCell"/>
</dbReference>
<accession>F9CZC7</accession>
<dbReference type="Pfam" id="PF05425">
    <property type="entry name" value="CopD"/>
    <property type="match status" value="1"/>
</dbReference>
<comment type="caution">
    <text evidence="12">The sequence shown here is derived from an EMBL/GenBank/DDBJ whole genome shotgun (WGS) entry which is preliminary data.</text>
</comment>
<keyword evidence="5" id="KW-0732">Signal</keyword>
<dbReference type="EMBL" id="AFPU01000001">
    <property type="protein sequence ID" value="EGP94516.1"/>
    <property type="molecule type" value="Genomic_DNA"/>
</dbReference>
<feature type="transmembrane region" description="Helical" evidence="9">
    <location>
        <begin position="420"/>
        <end position="438"/>
    </location>
</feature>
<dbReference type="InterPro" id="IPR008457">
    <property type="entry name" value="Cu-R_CopD_dom"/>
</dbReference>
<evidence type="ECO:0000256" key="5">
    <source>
        <dbReference type="ARBA" id="ARBA00022729"/>
    </source>
</evidence>
<keyword evidence="2" id="KW-1003">Cell membrane</keyword>
<keyword evidence="13" id="KW-1185">Reference proteome</keyword>
<evidence type="ECO:0000256" key="1">
    <source>
        <dbReference type="ARBA" id="ARBA00004651"/>
    </source>
</evidence>
<evidence type="ECO:0000256" key="3">
    <source>
        <dbReference type="ARBA" id="ARBA00022692"/>
    </source>
</evidence>
<dbReference type="InterPro" id="IPR014755">
    <property type="entry name" value="Cu-Rt/internalin_Ig-like"/>
</dbReference>
<feature type="domain" description="Copper resistance protein D" evidence="11">
    <location>
        <begin position="331"/>
        <end position="433"/>
    </location>
</feature>
<dbReference type="InterPro" id="IPR015943">
    <property type="entry name" value="WD40/YVTN_repeat-like_dom_sf"/>
</dbReference>
<feature type="transmembrane region" description="Helical" evidence="9">
    <location>
        <begin position="334"/>
        <end position="355"/>
    </location>
</feature>
<protein>
    <submittedName>
        <fullName evidence="12">Copper resistance D domain protein</fullName>
    </submittedName>
</protein>
<dbReference type="SUPFAM" id="SSF81296">
    <property type="entry name" value="E set domains"/>
    <property type="match status" value="1"/>
</dbReference>
<feature type="transmembrane region" description="Helical" evidence="9">
    <location>
        <begin position="291"/>
        <end position="313"/>
    </location>
</feature>
<feature type="transmembrane region" description="Helical" evidence="9">
    <location>
        <begin position="188"/>
        <end position="209"/>
    </location>
</feature>